<name>A0AA51YJ19_9EURY</name>
<dbReference type="PROSITE" id="PS01276">
    <property type="entry name" value="PEPTIDASE_U32"/>
    <property type="match status" value="1"/>
</dbReference>
<evidence type="ECO:0000313" key="3">
    <source>
        <dbReference type="EMBL" id="WMW21679.1"/>
    </source>
</evidence>
<dbReference type="RefSeq" id="WP_309307468.1">
    <property type="nucleotide sequence ID" value="NZ_CP133594.1"/>
</dbReference>
<evidence type="ECO:0000256" key="1">
    <source>
        <dbReference type="SAM" id="MobiDB-lite"/>
    </source>
</evidence>
<accession>A0AA51YJ19</accession>
<dbReference type="AlphaFoldDB" id="A0AA51YJ19"/>
<feature type="region of interest" description="Disordered" evidence="1">
    <location>
        <begin position="522"/>
        <end position="546"/>
    </location>
</feature>
<feature type="compositionally biased region" description="Basic and acidic residues" evidence="1">
    <location>
        <begin position="534"/>
        <end position="544"/>
    </location>
</feature>
<feature type="domain" description="Peptidase U32 collagenase" evidence="2">
    <location>
        <begin position="389"/>
        <end position="508"/>
    </location>
</feature>
<dbReference type="PANTHER" id="PTHR30217:SF10">
    <property type="entry name" value="23S RRNA 5-HYDROXYCYTIDINE C2501 SYNTHASE"/>
    <property type="match status" value="1"/>
</dbReference>
<dbReference type="Proteomes" id="UP001183006">
    <property type="component" value="Chromosome"/>
</dbReference>
<proteinExistence type="predicted"/>
<dbReference type="InterPro" id="IPR020988">
    <property type="entry name" value="Pept_U32_collagenase"/>
</dbReference>
<organism evidence="3 4">
    <name type="scientific">Methanolobus mangrovi</name>
    <dbReference type="NCBI Taxonomy" id="3072977"/>
    <lineage>
        <taxon>Archaea</taxon>
        <taxon>Methanobacteriati</taxon>
        <taxon>Methanobacteriota</taxon>
        <taxon>Stenosarchaea group</taxon>
        <taxon>Methanomicrobia</taxon>
        <taxon>Methanosarcinales</taxon>
        <taxon>Methanosarcinaceae</taxon>
        <taxon>Methanolobus</taxon>
    </lineage>
</organism>
<protein>
    <submittedName>
        <fullName evidence="3">DUF3656 domain-containing protein</fullName>
    </submittedName>
</protein>
<evidence type="ECO:0000313" key="4">
    <source>
        <dbReference type="Proteomes" id="UP001183006"/>
    </source>
</evidence>
<keyword evidence="4" id="KW-1185">Reference proteome</keyword>
<dbReference type="InterPro" id="IPR036822">
    <property type="entry name" value="CutC-like_dom_sf"/>
</dbReference>
<dbReference type="InterPro" id="IPR001539">
    <property type="entry name" value="Peptidase_U32"/>
</dbReference>
<dbReference type="Pfam" id="PF01136">
    <property type="entry name" value="Peptidase_U32"/>
    <property type="match status" value="2"/>
</dbReference>
<dbReference type="EMBL" id="CP133594">
    <property type="protein sequence ID" value="WMW21679.1"/>
    <property type="molecule type" value="Genomic_DNA"/>
</dbReference>
<dbReference type="KEGG" id="mmav:RE476_09830"/>
<sequence>MLKTPELLAPAGNMESLIAAVENGADAVYLGIKDFSARAYAGNFTIEEFREALDFAHLRGVKVYVTVNTLIKDTEMKMALELMYTLDELGTDAIIVQDMGLLTLAREMVPTLPVHASTQMTIHNTEGVLLLKEMGVKRVVLARELSLDEIKTIKAETGAEIEAFVHGALCICYSGQCLMSSLIGGRSGNRGYCAQPCRKQYRLLKNGLEVKTEGSYLLSPKDLNTSGILPELITAGIDSFKIEGRMKRPEYVAGVVSIYRRLIDRFAEDPDNYFVTEEESTQLEQLFNREFTNGYFKGDPAGELMSRERPHNQGIVVGKVSGYNQKRSSILIELSGELEVGDGIGFEGYREAGTVIRGMYINNMPIKDAGKNDIISVNFEQALKSGTIVYRTLDDSLMKGLQQSFSSPSPIRKIPVSISLKAHTGEKMELSVSDNENNSSKIISDYVVEKSQKRPTTAEDVEKQLSKTGNTVFEPADIRIDIPEDAFIPIKELNNARTEAISELEKLRMEKYRRQPYIRPVTDNAPAAEEEKEEHEPVTSEERTMLSVSVNNPKSLTSAIKGGADIVYLDSDGKNIESEEWCSAITFAAEKEIPLYLHTPVIVKDAEMDKLRDRIALAKKLGFAGIVVANTGVFRMTMGSAVSGMKIVTDSSMNVFNRHTLEFLTEKGADTVTLSAEMNLGQITKIAKYGNCEYIVHGGVQVMESEHCLIGGILGDTEDCGSHCKSGKFEIVDEKGYEFLVQTDSDCRTHIYNSRELCLLEEVPQLIKAGLSRIRIDARTMKSEHVGKATRAYKDGIDSHFSQNKKQAWESSDISEYHTRGHYHRGVL</sequence>
<dbReference type="Pfam" id="PF12392">
    <property type="entry name" value="DUF3656"/>
    <property type="match status" value="1"/>
</dbReference>
<dbReference type="SUPFAM" id="SSF110395">
    <property type="entry name" value="CutC-like"/>
    <property type="match status" value="1"/>
</dbReference>
<gene>
    <name evidence="3" type="ORF">RE476_09830</name>
</gene>
<evidence type="ECO:0000259" key="2">
    <source>
        <dbReference type="Pfam" id="PF12392"/>
    </source>
</evidence>
<dbReference type="PANTHER" id="PTHR30217">
    <property type="entry name" value="PEPTIDASE U32 FAMILY"/>
    <property type="match status" value="1"/>
</dbReference>
<dbReference type="GeneID" id="84230441"/>
<dbReference type="InterPro" id="IPR051454">
    <property type="entry name" value="RNA/ubiquinone_mod_enzymes"/>
</dbReference>
<reference evidence="3" key="1">
    <citation type="submission" date="2023-08" db="EMBL/GenBank/DDBJ databases">
        <title>Methanolobus mangrovi sp. nov. and Methanolobus sediminis sp. nov, two novel methylotrophic methanogens isolated from mangrove sediments in China.</title>
        <authorList>
            <person name="Zhou J."/>
        </authorList>
    </citation>
    <scope>NUCLEOTIDE SEQUENCE</scope>
    <source>
        <strain evidence="3">FTZ2</strain>
    </source>
</reference>